<name>A0A9Q3C8G6_9BASI</name>
<accession>A0A9Q3C8G6</accession>
<evidence type="ECO:0008006" key="3">
    <source>
        <dbReference type="Google" id="ProtNLM"/>
    </source>
</evidence>
<proteinExistence type="predicted"/>
<dbReference type="Proteomes" id="UP000765509">
    <property type="component" value="Unassembled WGS sequence"/>
</dbReference>
<gene>
    <name evidence="1" type="ORF">O181_018864</name>
</gene>
<dbReference type="PANTHER" id="PTHR33481">
    <property type="entry name" value="REVERSE TRANSCRIPTASE"/>
    <property type="match status" value="1"/>
</dbReference>
<dbReference type="EMBL" id="AVOT02005479">
    <property type="protein sequence ID" value="MBW0479149.1"/>
    <property type="molecule type" value="Genomic_DNA"/>
</dbReference>
<dbReference type="AlphaFoldDB" id="A0A9Q3C8G6"/>
<reference evidence="1" key="1">
    <citation type="submission" date="2021-03" db="EMBL/GenBank/DDBJ databases">
        <title>Draft genome sequence of rust myrtle Austropuccinia psidii MF-1, a brazilian biotype.</title>
        <authorList>
            <person name="Quecine M.C."/>
            <person name="Pachon D.M.R."/>
            <person name="Bonatelli M.L."/>
            <person name="Correr F.H."/>
            <person name="Franceschini L.M."/>
            <person name="Leite T.F."/>
            <person name="Margarido G.R.A."/>
            <person name="Almeida C.A."/>
            <person name="Ferrarezi J.A."/>
            <person name="Labate C.A."/>
        </authorList>
    </citation>
    <scope>NUCLEOTIDE SEQUENCE</scope>
    <source>
        <strain evidence="1">MF-1</strain>
    </source>
</reference>
<dbReference type="OrthoDB" id="412006at2759"/>
<protein>
    <recommendedName>
        <fullName evidence="3">Reverse transcriptase domain-containing protein</fullName>
    </recommendedName>
</protein>
<sequence>MNKLPNKEVPGLEKIPNEPLKISNKTIIPYLSSIFNACLQTHHFSPQWKQALAVIIKKTSKEDYTVPNAYQTIAILKTLGKLFENIINNKLMYWEKQAKALHPGHLGG</sequence>
<dbReference type="PANTHER" id="PTHR33481:SF1">
    <property type="entry name" value="ENDONUCLEASE_EXONUCLEASE_PHOSPHATASE DOMAIN-CONTAINING PROTEIN-RELATED"/>
    <property type="match status" value="1"/>
</dbReference>
<evidence type="ECO:0000313" key="1">
    <source>
        <dbReference type="EMBL" id="MBW0479149.1"/>
    </source>
</evidence>
<organism evidence="1 2">
    <name type="scientific">Austropuccinia psidii MF-1</name>
    <dbReference type="NCBI Taxonomy" id="1389203"/>
    <lineage>
        <taxon>Eukaryota</taxon>
        <taxon>Fungi</taxon>
        <taxon>Dikarya</taxon>
        <taxon>Basidiomycota</taxon>
        <taxon>Pucciniomycotina</taxon>
        <taxon>Pucciniomycetes</taxon>
        <taxon>Pucciniales</taxon>
        <taxon>Sphaerophragmiaceae</taxon>
        <taxon>Austropuccinia</taxon>
    </lineage>
</organism>
<keyword evidence="2" id="KW-1185">Reference proteome</keyword>
<comment type="caution">
    <text evidence="1">The sequence shown here is derived from an EMBL/GenBank/DDBJ whole genome shotgun (WGS) entry which is preliminary data.</text>
</comment>
<evidence type="ECO:0000313" key="2">
    <source>
        <dbReference type="Proteomes" id="UP000765509"/>
    </source>
</evidence>